<feature type="domain" description="Ig-like" evidence="8">
    <location>
        <begin position="1290"/>
        <end position="1377"/>
    </location>
</feature>
<keyword evidence="6" id="KW-0325">Glycoprotein</keyword>
<feature type="domain" description="Ig-like" evidence="8">
    <location>
        <begin position="1727"/>
        <end position="1803"/>
    </location>
</feature>
<organism evidence="9 10">
    <name type="scientific">Acrobeloides nanus</name>
    <dbReference type="NCBI Taxonomy" id="290746"/>
    <lineage>
        <taxon>Eukaryota</taxon>
        <taxon>Metazoa</taxon>
        <taxon>Ecdysozoa</taxon>
        <taxon>Nematoda</taxon>
        <taxon>Chromadorea</taxon>
        <taxon>Rhabditida</taxon>
        <taxon>Tylenchina</taxon>
        <taxon>Cephalobomorpha</taxon>
        <taxon>Cephaloboidea</taxon>
        <taxon>Cephalobidae</taxon>
        <taxon>Acrobeloides</taxon>
    </lineage>
</organism>
<feature type="domain" description="Ig-like" evidence="8">
    <location>
        <begin position="1199"/>
        <end position="1285"/>
    </location>
</feature>
<feature type="domain" description="Ig-like" evidence="8">
    <location>
        <begin position="1549"/>
        <end position="1634"/>
    </location>
</feature>
<dbReference type="SMART" id="SM00406">
    <property type="entry name" value="IGv"/>
    <property type="match status" value="3"/>
</dbReference>
<keyword evidence="3" id="KW-0732">Signal</keyword>
<evidence type="ECO:0000256" key="1">
    <source>
        <dbReference type="ARBA" id="ARBA00004613"/>
    </source>
</evidence>
<proteinExistence type="predicted"/>
<dbReference type="GO" id="GO:0005576">
    <property type="term" value="C:extracellular region"/>
    <property type="evidence" value="ECO:0007669"/>
    <property type="project" value="UniProtKB-SubCell"/>
</dbReference>
<dbReference type="GO" id="GO:0030424">
    <property type="term" value="C:axon"/>
    <property type="evidence" value="ECO:0007669"/>
    <property type="project" value="TreeGrafter"/>
</dbReference>
<dbReference type="Pfam" id="PF13927">
    <property type="entry name" value="Ig_3"/>
    <property type="match status" value="6"/>
</dbReference>
<keyword evidence="2" id="KW-0964">Secreted</keyword>
<dbReference type="GO" id="GO:0007156">
    <property type="term" value="P:homophilic cell adhesion via plasma membrane adhesion molecules"/>
    <property type="evidence" value="ECO:0007669"/>
    <property type="project" value="TreeGrafter"/>
</dbReference>
<dbReference type="Proteomes" id="UP000887540">
    <property type="component" value="Unplaced"/>
</dbReference>
<dbReference type="FunFam" id="2.60.40.10:FF:000503">
    <property type="entry name" value="Hemicentin 1"/>
    <property type="match status" value="3"/>
</dbReference>
<dbReference type="SUPFAM" id="SSF48726">
    <property type="entry name" value="Immunoglobulin"/>
    <property type="match status" value="26"/>
</dbReference>
<dbReference type="InterPro" id="IPR056861">
    <property type="entry name" value="HMCN1-like_VWA"/>
</dbReference>
<sequence>MATDDLPPLGMSSLTFVFDRTGSMNDDLTQVRQGARGIFEMVMKQRKKLIYNYVLVLFHDPDVDPPYITTDPALFQHHLDTVSVQGGLDCPEMALSGIKKALEVSLPGSYVYVFTDARSKDYHLVDHVLNLIMEKQSQVVFVMTGDCGNRTAPGYQVFEKIAATSFGQVFHLEKAHVNTILEYVKQSVSQRKVHILYEVREHGQSHVREIPVDSHLSELALSFAGHPEDDEFMEMVVIDPEDKPLDKSTYANDSGTIDLESVKIVRIKDPRPGKWKVRTSSRVKNTLRVFGHGEIDFKYGFASRPVNTIELAHPRPVAGQNTYLMVNMTGLSPPGTAVSISLVDYHGKELFRNDTRISKHDPFLYFVGPFIPPKGFFFVRVNGADEHDYEFIRIAPTAISTVETSGPRAYMAERTSAIAFQPVNLTCSIESRTPYQVYWKQGDTIIAGPLFYESTDTSIWTISEVLPHHRGYYSCEIVSTAGNHSATTFLDSREPPPHITTIRNESVVLHTTAYLHCRTQSVKQAKIEWIRNGATIGNSAKAYLFENGTLRILDTTHGDSGAYTCRATTTGGQTEATMFLSVFDLPTARVVPNNIYIAEGSSFSLSCIVSGVPTPEASWYFKGNKIVPDFKYYISYRNDLSIRDATRNDVGIYECRATNPAGIKADYAHVNLAVIPTVQVSKDRHLIGRGDHVVLDCRVTSGTPAPTITWFKEDRPIAETRYIQIQGGRLIIRGAQDTDAGRYSCKAENIAGADVKSINVDVGSPDQVEVHIERSVNLQCRAVGHPVPTVVWKRNGVSVENLGERFMQLTDGSLLIKNVQLEDQGHYTCTAKNIFGHEDKTRMLIVTGLVSPVLAHVTPELQLIEGHDLRINCIVLMGTPKPTLQWFRDGSPLKESPSAIIQGDGSLLLKGGNPSDEGRYTCKAVSPAGNASVNVNVQHITKPIIVEEDLEKDLTVETGEPLDLPCPIQGNPRPKVVWSHNGHPVNLNSPEYTMLNDFTLRIHKVSTVHSGTYTCTAKNDAGETQRSTVVNVYSVPQIEPAQTSFNLVQGDTVTLDCRVDQGEPKPTIKWYLNNEEFKDGVVEDDGSLVIDGVEEHHRGEFKCVAENDVGKDERIISLTVHTAPIIEARAYPPPHRVWSYEGGRILPGPNFNTIVDIREDGSLVLNTAQMNHAGHYECHVSNLAGDDSISYILKVQNPPKIVSEIPGTIDVVLGLALDIPCRTVGTPEPVVTWEKNGFQIISNAHMRIDSAGTLHIPQVGLGDQGIYKCTATNPAGKDSRTTTVVVQEPPTIMAKQPTEYTYITGEVAELRCFVTATPKPKITWLRQGVPINVNTPRHKVTADGTLQIEKVSKEDNLFYTCEATNAAGKSDADIRLNVIVPPEIEKPDEVQIESIKLGSQFSLYCPVFSTPLPEISWQLDEKPIIEGDPNIVLSEDKRRLHIIETRVTDAVPPNLDESVHKRKLVVREKERIEIGCPISGIPAPSISWLVKGSLLAPDQVNRGVKLGPTGETLIIETAEIEHEGTYVCVTSNKAGTLDVEVGLQVLAPPKVGQDENIEIVSGKPLTLNCDVQNEGEKSSITWLFNGTERLPKNAQVSPNVRRIFVLDTGKENHGTYQCMVRNTAGETRKKFNVNVLMAPEFSQREFQHNIQVISGSAQQLTCGVYGNPPPEIVWQKDGVPLNVRSSEDNQVLLVSEERTTKSRYTCVATNKAGTVSRDFFVQFIAPPKLADEQEELVTEVMEGHTITLECPIDSPLESESNKFTISFDRSRLVMTNALPEDETTFTCVAKNSAGEVAKGFKLKVLVPPKLEGSIVEDVSVIEGAELDIQCLFFGEPMPDVTWSKNGLPLPDRANLLNENRSIYIEESTNIDAGSYRCNVVNVVGKAEKTFNVHVIAKPKIAVGEEQISEVEIMYNQPATLECPILDQQGVEIIWMKNEIPITSDQQGVQILANGRHLIVTNIAPQDVGNYACIARNEAGETRKDFRLEILIPPTIKSVAGEFKVVENNSAVLPCDAEGSPIPTIQWKKDGLPTERLPNTQILNNGQQFKITSAKPEHIGKYTCVATNKVASTDIHIDVDVISPPTVSQAVHDVIEVVAGENAQFICPIKDRKFSGEIFWLKNFVPIHPNETKFIKSHSDRHLTLLKAASSDEDTYSCRVRNEAGETRIDYKLQVLVPPSIVMLEKDKNRTIVENKAITLTCPATGKPEPTINWYKDGELLKPENVLKKIPSARIDGQELVIARVQVLNGGRYTCEAVNKAGSHEQDVNLDVLTPPKIQRENISSEVDGTLNGRATIICPATGKPQPKITWLKAGRPLDDAKDIYLSNNRQRLHFKKLQKHHEDKFTCIAKNTAGEDKRDFVLRLLEEPKIDGENLLREIQTNAGRTSTLNCPAAGSPDPTITWFKDGQPISQDARYIYLNNGRQLQISDSRPEDTARYTCIASNSVGTADFDTFLKIIGAPEIRGSSLEPTSVTVNKPYVLNCDITGSEPLTIEWQKGGINIDLADTRGTLMQTSDRGRKLHILSAQRTDAARFTCVAKNPAGETRKNFDLTVQIPPAILDSPSSPPLQNVIPGDEFRIECHIDAIPQAKIKWFKNDEPVIQTELLIIGNNNQTLWVRRADENDEGRYRCLAENEIGSVTKNFIVKITGPPVFDKGSQTTDAAAGDHVILDCQVVSGSGELSVSWVINGKQAQDGPFSSTVTVDGKKVIINGVRLSDAGEYVCHV</sequence>
<dbReference type="GO" id="GO:0005886">
    <property type="term" value="C:plasma membrane"/>
    <property type="evidence" value="ECO:0007669"/>
    <property type="project" value="TreeGrafter"/>
</dbReference>
<comment type="subcellular location">
    <subcellularLocation>
        <location evidence="1">Secreted</location>
    </subcellularLocation>
</comment>
<dbReference type="GO" id="GO:0050808">
    <property type="term" value="P:synapse organization"/>
    <property type="evidence" value="ECO:0007669"/>
    <property type="project" value="TreeGrafter"/>
</dbReference>
<feature type="domain" description="Ig-like" evidence="8">
    <location>
        <begin position="676"/>
        <end position="761"/>
    </location>
</feature>
<feature type="domain" description="Ig-like" evidence="8">
    <location>
        <begin position="2650"/>
        <end position="2725"/>
    </location>
</feature>
<dbReference type="Pfam" id="PF07679">
    <property type="entry name" value="I-set"/>
    <property type="match status" value="17"/>
</dbReference>
<dbReference type="SMART" id="SM00408">
    <property type="entry name" value="IGc2"/>
    <property type="match status" value="26"/>
</dbReference>
<feature type="domain" description="Ig-like" evidence="8">
    <location>
        <begin position="1808"/>
        <end position="1891"/>
    </location>
</feature>
<keyword evidence="7" id="KW-0393">Immunoglobulin domain</keyword>
<dbReference type="PANTHER" id="PTHR45080:SF8">
    <property type="entry name" value="IG-LIKE DOMAIN-CONTAINING PROTEIN"/>
    <property type="match status" value="1"/>
</dbReference>
<dbReference type="InterPro" id="IPR056475">
    <property type="entry name" value="GBD_Hemicentin/VWA7"/>
</dbReference>
<feature type="domain" description="Ig-like" evidence="8">
    <location>
        <begin position="2275"/>
        <end position="2363"/>
    </location>
</feature>
<feature type="domain" description="Ig-like" evidence="8">
    <location>
        <begin position="1138"/>
        <end position="1190"/>
    </location>
</feature>
<evidence type="ECO:0000259" key="8">
    <source>
        <dbReference type="PROSITE" id="PS50835"/>
    </source>
</evidence>
<feature type="domain" description="Ig-like" evidence="8">
    <location>
        <begin position="775"/>
        <end position="847"/>
    </location>
</feature>
<evidence type="ECO:0000256" key="2">
    <source>
        <dbReference type="ARBA" id="ARBA00022525"/>
    </source>
</evidence>
<keyword evidence="4" id="KW-0677">Repeat</keyword>
<dbReference type="GO" id="GO:0043025">
    <property type="term" value="C:neuronal cell body"/>
    <property type="evidence" value="ECO:0007669"/>
    <property type="project" value="TreeGrafter"/>
</dbReference>
<feature type="domain" description="Ig-like" evidence="8">
    <location>
        <begin position="1453"/>
        <end position="1544"/>
    </location>
</feature>
<keyword evidence="5" id="KW-1015">Disulfide bond</keyword>
<feature type="domain" description="Ig-like" evidence="8">
    <location>
        <begin position="1639"/>
        <end position="1716"/>
    </location>
</feature>
<dbReference type="InterPro" id="IPR003599">
    <property type="entry name" value="Ig_sub"/>
</dbReference>
<dbReference type="FunFam" id="2.60.40.10:FF:000130">
    <property type="entry name" value="Hemicentin 1"/>
    <property type="match status" value="3"/>
</dbReference>
<name>A0A914CCA8_9BILA</name>
<dbReference type="WBParaSite" id="ACRNAN_Path_817.g3106.t2">
    <property type="protein sequence ID" value="ACRNAN_Path_817.g3106.t2"/>
    <property type="gene ID" value="ACRNAN_Path_817.g3106"/>
</dbReference>
<dbReference type="InterPro" id="IPR003598">
    <property type="entry name" value="Ig_sub2"/>
</dbReference>
<dbReference type="InterPro" id="IPR007110">
    <property type="entry name" value="Ig-like_dom"/>
</dbReference>
<dbReference type="Gene3D" id="2.60.40.10">
    <property type="entry name" value="Immunoglobulins"/>
    <property type="match status" value="26"/>
</dbReference>
<dbReference type="FunFam" id="2.60.40.10:FF:000032">
    <property type="entry name" value="palladin isoform X1"/>
    <property type="match status" value="5"/>
</dbReference>
<protein>
    <submittedName>
        <fullName evidence="10">Ig-like domain-containing protein</fullName>
    </submittedName>
</protein>
<evidence type="ECO:0000256" key="4">
    <source>
        <dbReference type="ARBA" id="ARBA00022737"/>
    </source>
</evidence>
<dbReference type="Pfam" id="PF23560">
    <property type="entry name" value="GBD_Hemicentin"/>
    <property type="match status" value="1"/>
</dbReference>
<evidence type="ECO:0000256" key="7">
    <source>
        <dbReference type="ARBA" id="ARBA00023319"/>
    </source>
</evidence>
<dbReference type="InterPro" id="IPR013106">
    <property type="entry name" value="Ig_V-set"/>
</dbReference>
<dbReference type="PROSITE" id="PS50835">
    <property type="entry name" value="IG_LIKE"/>
    <property type="match status" value="25"/>
</dbReference>
<feature type="domain" description="Ig-like" evidence="8">
    <location>
        <begin position="852"/>
        <end position="938"/>
    </location>
</feature>
<dbReference type="PANTHER" id="PTHR45080">
    <property type="entry name" value="CONTACTIN 5"/>
    <property type="match status" value="1"/>
</dbReference>
<feature type="domain" description="Ig-like" evidence="8">
    <location>
        <begin position="2084"/>
        <end position="2173"/>
    </location>
</feature>
<dbReference type="CDD" id="cd00096">
    <property type="entry name" value="Ig"/>
    <property type="match status" value="6"/>
</dbReference>
<evidence type="ECO:0000256" key="3">
    <source>
        <dbReference type="ARBA" id="ARBA00022729"/>
    </source>
</evidence>
<feature type="domain" description="Ig-like" evidence="8">
    <location>
        <begin position="586"/>
        <end position="671"/>
    </location>
</feature>
<feature type="domain" description="Ig-like" evidence="8">
    <location>
        <begin position="2461"/>
        <end position="2552"/>
    </location>
</feature>
<reference evidence="10" key="1">
    <citation type="submission" date="2022-11" db="UniProtKB">
        <authorList>
            <consortium name="WormBaseParasite"/>
        </authorList>
    </citation>
    <scope>IDENTIFICATION</scope>
</reference>
<dbReference type="GO" id="GO:0008046">
    <property type="term" value="F:axon guidance receptor activity"/>
    <property type="evidence" value="ECO:0007669"/>
    <property type="project" value="TreeGrafter"/>
</dbReference>
<evidence type="ECO:0000313" key="9">
    <source>
        <dbReference type="Proteomes" id="UP000887540"/>
    </source>
</evidence>
<feature type="domain" description="Ig-like" evidence="8">
    <location>
        <begin position="396"/>
        <end position="491"/>
    </location>
</feature>
<feature type="domain" description="Ig-like" evidence="8">
    <location>
        <begin position="2178"/>
        <end position="2270"/>
    </location>
</feature>
<dbReference type="InterPro" id="IPR050958">
    <property type="entry name" value="Cell_Adh-Cytoskel_Orgn"/>
</dbReference>
<dbReference type="SUPFAM" id="SSF53300">
    <property type="entry name" value="vWA-like"/>
    <property type="match status" value="1"/>
</dbReference>
<feature type="domain" description="Ig-like" evidence="8">
    <location>
        <begin position="943"/>
        <end position="1031"/>
    </location>
</feature>
<feature type="domain" description="Ig-like" evidence="8">
    <location>
        <begin position="2368"/>
        <end position="2456"/>
    </location>
</feature>
<dbReference type="Pfam" id="PF25106">
    <property type="entry name" value="VWA_4"/>
    <property type="match status" value="1"/>
</dbReference>
<evidence type="ECO:0000256" key="6">
    <source>
        <dbReference type="ARBA" id="ARBA00023180"/>
    </source>
</evidence>
<dbReference type="Gene3D" id="3.40.50.410">
    <property type="entry name" value="von Willebrand factor, type A domain"/>
    <property type="match status" value="1"/>
</dbReference>
<feature type="domain" description="Ig-like" evidence="8">
    <location>
        <begin position="1036"/>
        <end position="1117"/>
    </location>
</feature>
<feature type="domain" description="Ig-like" evidence="8">
    <location>
        <begin position="497"/>
        <end position="581"/>
    </location>
</feature>
<evidence type="ECO:0000313" key="10">
    <source>
        <dbReference type="WBParaSite" id="ACRNAN_Path_817.g3106.t2"/>
    </source>
</evidence>
<feature type="domain" description="Ig-like" evidence="8">
    <location>
        <begin position="2557"/>
        <end position="2648"/>
    </location>
</feature>
<feature type="domain" description="Ig-like" evidence="8">
    <location>
        <begin position="1898"/>
        <end position="1988"/>
    </location>
</feature>
<dbReference type="InterPro" id="IPR013098">
    <property type="entry name" value="Ig_I-set"/>
</dbReference>
<keyword evidence="9" id="KW-1185">Reference proteome</keyword>
<feature type="domain" description="Ig-like" evidence="8">
    <location>
        <begin position="1993"/>
        <end position="2079"/>
    </location>
</feature>
<evidence type="ECO:0000256" key="5">
    <source>
        <dbReference type="ARBA" id="ARBA00023157"/>
    </source>
</evidence>
<dbReference type="InterPro" id="IPR036179">
    <property type="entry name" value="Ig-like_dom_sf"/>
</dbReference>
<accession>A0A914CCA8</accession>
<dbReference type="InterPro" id="IPR013783">
    <property type="entry name" value="Ig-like_fold"/>
</dbReference>
<dbReference type="SMART" id="SM00409">
    <property type="entry name" value="IG"/>
    <property type="match status" value="25"/>
</dbReference>
<dbReference type="InterPro" id="IPR036465">
    <property type="entry name" value="vWFA_dom_sf"/>
</dbReference>